<dbReference type="Proteomes" id="UP000189705">
    <property type="component" value="Unplaced"/>
</dbReference>
<dbReference type="KEGG" id="asn:102383388"/>
<dbReference type="PANTHER" id="PTHR47639">
    <property type="entry name" value="BTB/POZ DOMAIN-CONTAINING PROTEIN 18"/>
    <property type="match status" value="1"/>
</dbReference>
<reference evidence="4 5" key="1">
    <citation type="submission" date="2022-04" db="UniProtKB">
        <authorList>
            <consortium name="RefSeq"/>
        </authorList>
    </citation>
    <scope>IDENTIFICATION</scope>
</reference>
<dbReference type="AlphaFoldDB" id="A0A1U7S942"/>
<evidence type="ECO:0000313" key="5">
    <source>
        <dbReference type="RefSeq" id="XP_006033474.1"/>
    </source>
</evidence>
<dbReference type="InterPro" id="IPR011333">
    <property type="entry name" value="SKP1/BTB/POZ_sf"/>
</dbReference>
<dbReference type="PANTHER" id="PTHR47639:SF1">
    <property type="entry name" value="BTB_POZ DOMAIN-CONTAINING PROTEIN 18"/>
    <property type="match status" value="1"/>
</dbReference>
<feature type="region of interest" description="Disordered" evidence="1">
    <location>
        <begin position="191"/>
        <end position="238"/>
    </location>
</feature>
<dbReference type="eggNOG" id="KOG4441">
    <property type="taxonomic scope" value="Eukaryota"/>
</dbReference>
<feature type="compositionally biased region" description="Polar residues" evidence="1">
    <location>
        <begin position="303"/>
        <end position="318"/>
    </location>
</feature>
<dbReference type="SMART" id="SM00225">
    <property type="entry name" value="BTB"/>
    <property type="match status" value="1"/>
</dbReference>
<gene>
    <name evidence="4 5" type="primary">BTBD18</name>
</gene>
<dbReference type="RefSeq" id="XP_006033473.1">
    <property type="nucleotide sequence ID" value="XM_006033411.3"/>
</dbReference>
<proteinExistence type="predicted"/>
<feature type="domain" description="BTB" evidence="2">
    <location>
        <begin position="36"/>
        <end position="104"/>
    </location>
</feature>
<organism evidence="4">
    <name type="scientific">Alligator sinensis</name>
    <name type="common">Chinese alligator</name>
    <dbReference type="NCBI Taxonomy" id="38654"/>
    <lineage>
        <taxon>Eukaryota</taxon>
        <taxon>Metazoa</taxon>
        <taxon>Chordata</taxon>
        <taxon>Craniata</taxon>
        <taxon>Vertebrata</taxon>
        <taxon>Euteleostomi</taxon>
        <taxon>Archelosauria</taxon>
        <taxon>Archosauria</taxon>
        <taxon>Crocodylia</taxon>
        <taxon>Alligatoridae</taxon>
        <taxon>Alligatorinae</taxon>
        <taxon>Alligator</taxon>
    </lineage>
</organism>
<protein>
    <submittedName>
        <fullName evidence="4 5">BTB/POZ domain-containing protein 18</fullName>
    </submittedName>
</protein>
<dbReference type="InterPro" id="IPR042915">
    <property type="entry name" value="BTBD18"/>
</dbReference>
<dbReference type="OrthoDB" id="1925334at2759"/>
<dbReference type="Pfam" id="PF00651">
    <property type="entry name" value="BTB"/>
    <property type="match status" value="1"/>
</dbReference>
<sequence>MCSPAAAGSKILYRNSRLLRMAFLQLHRQQRADVFCDVILQAEGEAIPAHCCILSACSPFFTERLEREMPPKGRKVVLELRGLKIGTLRKLVDFLYTSEMEVSREEAQDVLAAARQLQVSELESLKLEGGKLVKQALGRRLNRECLQSPSSAPISARVMLQACEPCPAPTPTASRTPSPMVAGKQDIIAKPSSNSEVPASPRECVQQGAATAAAPSKGAQLGMQDSSVTSALPTETEGTRAQSCLARSLCGGRVLRKGEGSQGKKSCKQVEQNSSGGGNLTEGSPLPRKIKLSRLKLPPPASIGTTEAPSAKSLTKAHTSIKRLWRQKKPGGDETGQPDQASLLCGSQSSPAPLKASIKKRSPSTSASSSDTASEGHVRRVKLRKAVNGSCWEVVQEPAAQGAPKTTGEMDAEPVTEDVSFVASSSASESHNLSCLELQGTCSAGSAAQLPGRLETAPFPEEASVEQALGEMSMGEQAGCGNPCELEGTVLDQLSEGDEFGNLAPLGDLEQMLDSMLAGNSSTMEGPCLAKLGEVDDGQPSAGPSCRLDAALVDADAAAGREWQPLDMQLWPEWNEASEVLMPGGEQGRGSPLLSSAAGDAVGYPVCGQLVPPFPADLNEALPSSYCPSPMSAGLSSPHNLQCHSPLVGRKETRSDLGSPVPVEDGGGDRWEPCTTWSVYAETAGMETTPDVQVPLVLQQSNLKERGNWDSHLTPPSDSPEGDKMDEIIDVTGVEEGPTPISVLCVKPDPSSESDDEVDVLN</sequence>
<dbReference type="CDD" id="cd18293">
    <property type="entry name" value="BTB_POZ_BTBD18"/>
    <property type="match status" value="1"/>
</dbReference>
<feature type="region of interest" description="Disordered" evidence="1">
    <location>
        <begin position="703"/>
        <end position="762"/>
    </location>
</feature>
<name>A0A1U7S942_ALLSI</name>
<feature type="compositionally biased region" description="Polar residues" evidence="1">
    <location>
        <begin position="337"/>
        <end position="351"/>
    </location>
</feature>
<evidence type="ECO:0000256" key="1">
    <source>
        <dbReference type="SAM" id="MobiDB-lite"/>
    </source>
</evidence>
<dbReference type="SUPFAM" id="SSF54695">
    <property type="entry name" value="POZ domain"/>
    <property type="match status" value="1"/>
</dbReference>
<dbReference type="RefSeq" id="XP_006033474.1">
    <property type="nucleotide sequence ID" value="XM_006033412.3"/>
</dbReference>
<dbReference type="InterPro" id="IPR000210">
    <property type="entry name" value="BTB/POZ_dom"/>
</dbReference>
<evidence type="ECO:0000313" key="4">
    <source>
        <dbReference type="RefSeq" id="XP_006033473.1"/>
    </source>
</evidence>
<evidence type="ECO:0000313" key="3">
    <source>
        <dbReference type="Proteomes" id="UP000189705"/>
    </source>
</evidence>
<dbReference type="PROSITE" id="PS50097">
    <property type="entry name" value="BTB"/>
    <property type="match status" value="1"/>
</dbReference>
<feature type="compositionally biased region" description="Low complexity" evidence="1">
    <location>
        <begin position="363"/>
        <end position="373"/>
    </location>
</feature>
<accession>A0A1U7S942</accession>
<dbReference type="GO" id="GO:0032968">
    <property type="term" value="P:positive regulation of transcription elongation by RNA polymerase II"/>
    <property type="evidence" value="ECO:0007669"/>
    <property type="project" value="InterPro"/>
</dbReference>
<feature type="region of interest" description="Disordered" evidence="1">
    <location>
        <begin position="650"/>
        <end position="670"/>
    </location>
</feature>
<dbReference type="STRING" id="38654.A0A1U7S942"/>
<feature type="compositionally biased region" description="Basic residues" evidence="1">
    <location>
        <begin position="319"/>
        <end position="329"/>
    </location>
</feature>
<feature type="compositionally biased region" description="Polar residues" evidence="1">
    <location>
        <begin position="223"/>
        <end position="233"/>
    </location>
</feature>
<feature type="region of interest" description="Disordered" evidence="1">
    <location>
        <begin position="255"/>
        <end position="380"/>
    </location>
</feature>
<dbReference type="CTD" id="643376"/>
<evidence type="ECO:0000259" key="2">
    <source>
        <dbReference type="PROSITE" id="PS50097"/>
    </source>
</evidence>
<feature type="compositionally biased region" description="Acidic residues" evidence="1">
    <location>
        <begin position="752"/>
        <end position="762"/>
    </location>
</feature>
<keyword evidence="3" id="KW-1185">Reference proteome</keyword>
<dbReference type="Gene3D" id="3.30.710.10">
    <property type="entry name" value="Potassium Channel Kv1.1, Chain A"/>
    <property type="match status" value="1"/>
</dbReference>
<dbReference type="GeneID" id="102383388"/>